<keyword evidence="1" id="KW-0812">Transmembrane</keyword>
<evidence type="ECO:0000313" key="4">
    <source>
        <dbReference type="Proteomes" id="UP000677804"/>
    </source>
</evidence>
<protein>
    <submittedName>
        <fullName evidence="3">Pilus assembly protein</fullName>
    </submittedName>
</protein>
<evidence type="ECO:0000313" key="3">
    <source>
        <dbReference type="EMBL" id="QVI62180.1"/>
    </source>
</evidence>
<accession>A0ABX8D3Z1</accession>
<feature type="domain" description="TadE-like" evidence="2">
    <location>
        <begin position="20"/>
        <end position="62"/>
    </location>
</feature>
<gene>
    <name evidence="3" type="ORF">KG103_17480</name>
</gene>
<keyword evidence="1" id="KW-0472">Membrane</keyword>
<feature type="transmembrane region" description="Helical" evidence="1">
    <location>
        <begin position="26"/>
        <end position="47"/>
    </location>
</feature>
<dbReference type="RefSeq" id="WP_207339748.1">
    <property type="nucleotide sequence ID" value="NZ_CP074405.1"/>
</dbReference>
<keyword evidence="1" id="KW-1133">Transmembrane helix</keyword>
<proteinExistence type="predicted"/>
<evidence type="ECO:0000256" key="1">
    <source>
        <dbReference type="SAM" id="Phobius"/>
    </source>
</evidence>
<sequence>MRHGEDRRPRCAAAPPRDRGSMAVEVVVLVPLLVLMMFLVVAFGRFVSAEGAAQAMARDAVRAATLERSGDAALAAARAMADAAAPDSLRCEPAELTGDFVAGDLVTVEVRCRVSFSDLGLVGLPGSADVTGSSTAPLDTWRRTGG</sequence>
<keyword evidence="4" id="KW-1185">Reference proteome</keyword>
<name>A0ABX8D3Z1_9CELL</name>
<evidence type="ECO:0000259" key="2">
    <source>
        <dbReference type="Pfam" id="PF07811"/>
    </source>
</evidence>
<dbReference type="Proteomes" id="UP000677804">
    <property type="component" value="Chromosome"/>
</dbReference>
<dbReference type="Pfam" id="PF07811">
    <property type="entry name" value="TadE"/>
    <property type="match status" value="1"/>
</dbReference>
<reference evidence="3 4" key="1">
    <citation type="submission" date="2021-05" db="EMBL/GenBank/DDBJ databases">
        <title>Novel species in genus Cellulomonas.</title>
        <authorList>
            <person name="Zhang G."/>
        </authorList>
    </citation>
    <scope>NUCLEOTIDE SEQUENCE [LARGE SCALE GENOMIC DNA]</scope>
    <source>
        <strain evidence="4">zg-ZUI222</strain>
    </source>
</reference>
<dbReference type="EMBL" id="CP074405">
    <property type="protein sequence ID" value="QVI62180.1"/>
    <property type="molecule type" value="Genomic_DNA"/>
</dbReference>
<organism evidence="3 4">
    <name type="scientific">Cellulomonas wangleii</name>
    <dbReference type="NCBI Taxonomy" id="2816956"/>
    <lineage>
        <taxon>Bacteria</taxon>
        <taxon>Bacillati</taxon>
        <taxon>Actinomycetota</taxon>
        <taxon>Actinomycetes</taxon>
        <taxon>Micrococcales</taxon>
        <taxon>Cellulomonadaceae</taxon>
        <taxon>Cellulomonas</taxon>
    </lineage>
</organism>
<dbReference type="InterPro" id="IPR012495">
    <property type="entry name" value="TadE-like_dom"/>
</dbReference>